<protein>
    <submittedName>
        <fullName evidence="3">(salmon louse) hypothetical protein</fullName>
    </submittedName>
</protein>
<dbReference type="InterPro" id="IPR050548">
    <property type="entry name" value="PcG_chromatin_remod_factors"/>
</dbReference>
<dbReference type="PANTHER" id="PTHR12247:SF129">
    <property type="entry name" value="SOP-2-RELATED PROTEIN 3"/>
    <property type="match status" value="1"/>
</dbReference>
<dbReference type="SUPFAM" id="SSF47769">
    <property type="entry name" value="SAM/Pointed domain"/>
    <property type="match status" value="1"/>
</dbReference>
<feature type="compositionally biased region" description="Polar residues" evidence="2">
    <location>
        <begin position="427"/>
        <end position="448"/>
    </location>
</feature>
<evidence type="ECO:0000256" key="2">
    <source>
        <dbReference type="SAM" id="MobiDB-lite"/>
    </source>
</evidence>
<evidence type="ECO:0000256" key="1">
    <source>
        <dbReference type="ARBA" id="ARBA00022737"/>
    </source>
</evidence>
<keyword evidence="4" id="KW-1185">Reference proteome</keyword>
<proteinExistence type="predicted"/>
<dbReference type="PANTHER" id="PTHR12247">
    <property type="entry name" value="POLYCOMB GROUP PROTEIN"/>
    <property type="match status" value="1"/>
</dbReference>
<dbReference type="GO" id="GO:0042393">
    <property type="term" value="F:histone binding"/>
    <property type="evidence" value="ECO:0007669"/>
    <property type="project" value="TreeGrafter"/>
</dbReference>
<feature type="region of interest" description="Disordered" evidence="2">
    <location>
        <begin position="1"/>
        <end position="20"/>
    </location>
</feature>
<dbReference type="SUPFAM" id="SSF63748">
    <property type="entry name" value="Tudor/PWWP/MBT"/>
    <property type="match status" value="2"/>
</dbReference>
<dbReference type="SMART" id="SM00561">
    <property type="entry name" value="MBT"/>
    <property type="match status" value="1"/>
</dbReference>
<reference evidence="3" key="1">
    <citation type="submission" date="2021-02" db="EMBL/GenBank/DDBJ databases">
        <authorList>
            <person name="Bekaert M."/>
        </authorList>
    </citation>
    <scope>NUCLEOTIDE SEQUENCE</scope>
    <source>
        <strain evidence="3">IoA-00</strain>
    </source>
</reference>
<dbReference type="Proteomes" id="UP000675881">
    <property type="component" value="Chromosome 5"/>
</dbReference>
<keyword evidence="1" id="KW-0677">Repeat</keyword>
<dbReference type="InterPro" id="IPR004092">
    <property type="entry name" value="Mbt"/>
</dbReference>
<feature type="region of interest" description="Disordered" evidence="2">
    <location>
        <begin position="426"/>
        <end position="468"/>
    </location>
</feature>
<dbReference type="EMBL" id="HG994584">
    <property type="protein sequence ID" value="CAF2934749.1"/>
    <property type="molecule type" value="Genomic_DNA"/>
</dbReference>
<organism evidence="3 4">
    <name type="scientific">Lepeophtheirus salmonis</name>
    <name type="common">Salmon louse</name>
    <name type="synonym">Caligus salmonis</name>
    <dbReference type="NCBI Taxonomy" id="72036"/>
    <lineage>
        <taxon>Eukaryota</taxon>
        <taxon>Metazoa</taxon>
        <taxon>Ecdysozoa</taxon>
        <taxon>Arthropoda</taxon>
        <taxon>Crustacea</taxon>
        <taxon>Multicrustacea</taxon>
        <taxon>Hexanauplia</taxon>
        <taxon>Copepoda</taxon>
        <taxon>Siphonostomatoida</taxon>
        <taxon>Caligidae</taxon>
        <taxon>Lepeophtheirus</taxon>
    </lineage>
</organism>
<dbReference type="GO" id="GO:0045892">
    <property type="term" value="P:negative regulation of DNA-templated transcription"/>
    <property type="evidence" value="ECO:0007669"/>
    <property type="project" value="TreeGrafter"/>
</dbReference>
<evidence type="ECO:0000313" key="3">
    <source>
        <dbReference type="EMBL" id="CAF2934749.1"/>
    </source>
</evidence>
<dbReference type="Pfam" id="PF02820">
    <property type="entry name" value="MBT"/>
    <property type="match status" value="1"/>
</dbReference>
<dbReference type="GO" id="GO:0005634">
    <property type="term" value="C:nucleus"/>
    <property type="evidence" value="ECO:0007669"/>
    <property type="project" value="InterPro"/>
</dbReference>
<gene>
    <name evidence="3" type="ORF">LSAA_10124</name>
</gene>
<evidence type="ECO:0000313" key="4">
    <source>
        <dbReference type="Proteomes" id="UP000675881"/>
    </source>
</evidence>
<dbReference type="Gene3D" id="3.90.1150.190">
    <property type="entry name" value="SLED domain"/>
    <property type="match status" value="1"/>
</dbReference>
<sequence length="646" mass="74686">MEDEDYTSRYPEKDRAPDKAFSHTDAAIDSGIREGMIVEIPLEETSNFWLAKILKVFGPLLQCTYVSSETESGGKGIRPPFWMDLSKKDYQIYPLGYCQMNKIQLKPPEDMRRDRSFDWEEVALRYLEDVSYDTVPMHLMEPCGGTTPAERLKPGMVLDIRDNSRPRVYWSAVILSNTGGLLRFAYDVPENISSSFFEISLFYLSDRLMRCNFKDRKRIFEPPPFIKNAFKTTKWKDFRTQLGSLDRPNPPKDLIRSKKQRIDDDPLDHFDEESLVEVVHPRSLKTLELGVIDKVEKNVGVVFGIFEQKKTFIKSSEINWTWFCTISIERNTFKTYWIVFQTGSILKRLEYDESKPPRKNFTIETLKGKSKVLNLKGQVEIPTLASDVDEYCQEVCSKVGACPYLISTKLYEDTCPASCKTMEVQVEDSSPSSLEETDDNTSQNNSRCVTPEPRKKHNRKEWSELLPKSDIQTRGAKLPNWKLHLKIRPSKKDQKTINNNALRESLGYFSSNLSKRCKQLEPAFKVDDIPIQEEISSDDTNKESNNNPHEHNNSISSNSEPPIRIVRLRRNPSLWTPDETAHFLAQTADCAHLARFMYEDQIDGPAFLLLNFPIVKEYWSLKTDSAVQLCQHVESVKLAYMKKFYD</sequence>
<dbReference type="InterPro" id="IPR013761">
    <property type="entry name" value="SAM/pointed_sf"/>
</dbReference>
<accession>A0A7R8H942</accession>
<dbReference type="GO" id="GO:0003682">
    <property type="term" value="F:chromatin binding"/>
    <property type="evidence" value="ECO:0007669"/>
    <property type="project" value="TreeGrafter"/>
</dbReference>
<dbReference type="InterPro" id="IPR038348">
    <property type="entry name" value="SLED_sf"/>
</dbReference>
<feature type="compositionally biased region" description="Low complexity" evidence="2">
    <location>
        <begin position="543"/>
        <end position="562"/>
    </location>
</feature>
<dbReference type="Gene3D" id="2.30.30.140">
    <property type="match status" value="3"/>
</dbReference>
<dbReference type="AlphaFoldDB" id="A0A7R8H942"/>
<dbReference type="Gene3D" id="1.10.150.50">
    <property type="entry name" value="Transcription Factor, Ets-1"/>
    <property type="match status" value="1"/>
</dbReference>
<feature type="region of interest" description="Disordered" evidence="2">
    <location>
        <begin position="528"/>
        <end position="562"/>
    </location>
</feature>
<name>A0A7R8H942_LEPSM</name>
<dbReference type="OrthoDB" id="5917609at2759"/>